<organism evidence="1 2">
    <name type="scientific">Sarcoptes scabiei</name>
    <name type="common">Itch mite</name>
    <name type="synonym">Acarus scabiei</name>
    <dbReference type="NCBI Taxonomy" id="52283"/>
    <lineage>
        <taxon>Eukaryota</taxon>
        <taxon>Metazoa</taxon>
        <taxon>Ecdysozoa</taxon>
        <taxon>Arthropoda</taxon>
        <taxon>Chelicerata</taxon>
        <taxon>Arachnida</taxon>
        <taxon>Acari</taxon>
        <taxon>Acariformes</taxon>
        <taxon>Sarcoptiformes</taxon>
        <taxon>Astigmata</taxon>
        <taxon>Psoroptidia</taxon>
        <taxon>Sarcoptoidea</taxon>
        <taxon>Sarcoptidae</taxon>
        <taxon>Sarcoptinae</taxon>
        <taxon>Sarcoptes</taxon>
    </lineage>
</organism>
<protein>
    <submittedName>
        <fullName evidence="1">Uncharacterized protein</fullName>
    </submittedName>
</protein>
<reference evidence="1 2" key="1">
    <citation type="journal article" date="2015" name="Parasit. Vectors">
        <title>Draft genome of the scabies mite.</title>
        <authorList>
            <person name="Rider S.D.Jr."/>
            <person name="Morgan M.S."/>
            <person name="Arlian L.G."/>
        </authorList>
    </citation>
    <scope>NUCLEOTIDE SEQUENCE [LARGE SCALE GENOMIC DNA]</scope>
    <source>
        <strain evidence="1">Arlian Lab</strain>
    </source>
</reference>
<accession>A0A132A5U7</accession>
<dbReference type="OrthoDB" id="6508530at2759"/>
<dbReference type="VEuPathDB" id="VectorBase:SSCA006018"/>
<gene>
    <name evidence="1" type="ORF">QR98_0048280</name>
</gene>
<dbReference type="AlphaFoldDB" id="A0A132A5U7"/>
<dbReference type="EMBL" id="JXLN01010811">
    <property type="protein sequence ID" value="KPM06353.1"/>
    <property type="molecule type" value="Genomic_DNA"/>
</dbReference>
<evidence type="ECO:0000313" key="1">
    <source>
        <dbReference type="EMBL" id="KPM06353.1"/>
    </source>
</evidence>
<proteinExistence type="predicted"/>
<comment type="caution">
    <text evidence="1">The sequence shown here is derived from an EMBL/GenBank/DDBJ whole genome shotgun (WGS) entry which is preliminary data.</text>
</comment>
<name>A0A132A5U7_SARSC</name>
<sequence length="258" mass="28856">METFDDGTPLDFYRQQVKKIYGTSGGYDNNGYDMGYGGGGGGGGGGGRSYKPKYRLPSYQQLFKNSFRYPNIIMGGGFMKGDVFGPQGRHTSRKWRGYGRKLVAAIKQYGGGGGYGANDKLTFVQVVPSGASDEYKDSYVTLIADPTKIIAMAQSYNNNNNNNNNNNYQFENLNYNNNGGGHQNGDINLYMQQNGQYANNNQFHNAPQMPAYAASNQFEFPILQQQFFQPQNLPKQLEPQLPHPQAFQIIEQSDFRNY</sequence>
<evidence type="ECO:0000313" key="2">
    <source>
        <dbReference type="Proteomes" id="UP000616769"/>
    </source>
</evidence>
<dbReference type="Proteomes" id="UP000616769">
    <property type="component" value="Unassembled WGS sequence"/>
</dbReference>